<proteinExistence type="predicted"/>
<dbReference type="Gene3D" id="2.60.130.10">
    <property type="entry name" value="Aromatic compound dioxygenase"/>
    <property type="match status" value="1"/>
</dbReference>
<keyword evidence="3" id="KW-1185">Reference proteome</keyword>
<comment type="caution">
    <text evidence="2">The sequence shown here is derived from an EMBL/GenBank/DDBJ whole genome shotgun (WGS) entry which is preliminary data.</text>
</comment>
<name>A0A1C7MLX0_GRIFR</name>
<feature type="signal peptide" evidence="1">
    <location>
        <begin position="1"/>
        <end position="16"/>
    </location>
</feature>
<dbReference type="InterPro" id="IPR050770">
    <property type="entry name" value="Intradiol_RC_Dioxygenase"/>
</dbReference>
<gene>
    <name evidence="2" type="primary">catA_2</name>
    <name evidence="2" type="ORF">A0H81_01619</name>
</gene>
<dbReference type="GO" id="GO:0016702">
    <property type="term" value="F:oxidoreductase activity, acting on single donors with incorporation of molecular oxygen, incorporation of two atoms of oxygen"/>
    <property type="evidence" value="ECO:0007669"/>
    <property type="project" value="InterPro"/>
</dbReference>
<sequence length="236" mass="26149">MSTVPTLAGLAPPVSASLMMQLLSLVRNGVVMLTYDNPLVWAFARGWRNAQADFEGPFYMLGAPSRQIADGKAVLASKALLNQFSPFLFTFSVKDAKGDPVPHARFEWWQADSDGAYYFNTYTLRGTFTTDENGCAEAGEVRGADDTGIRVSQERRVDDGQGLREYASADERGKYDTGTERAECGRWGGVFWAARTGAEDEDMWRKVEWWNGRLGEEGVEKKIVAVGHVDFVLNQA</sequence>
<accession>A0A1C7MLX0</accession>
<dbReference type="GO" id="GO:0005506">
    <property type="term" value="F:iron ion binding"/>
    <property type="evidence" value="ECO:0007669"/>
    <property type="project" value="InterPro"/>
</dbReference>
<dbReference type="OrthoDB" id="121380at2759"/>
<dbReference type="PANTHER" id="PTHR33711:SF10">
    <property type="entry name" value="INTRADIOL RING-CLEAVAGE DIOXYGENASES DOMAIN-CONTAINING PROTEIN"/>
    <property type="match status" value="1"/>
</dbReference>
<reference evidence="2 3" key="1">
    <citation type="submission" date="2016-03" db="EMBL/GenBank/DDBJ databases">
        <title>Whole genome sequencing of Grifola frondosa 9006-11.</title>
        <authorList>
            <person name="Min B."/>
            <person name="Park H."/>
            <person name="Kim J.-G."/>
            <person name="Cho H."/>
            <person name="Oh Y.-L."/>
            <person name="Kong W.-S."/>
            <person name="Choi I.-G."/>
        </authorList>
    </citation>
    <scope>NUCLEOTIDE SEQUENCE [LARGE SCALE GENOMIC DNA]</scope>
    <source>
        <strain evidence="2 3">9006-11</strain>
    </source>
</reference>
<dbReference type="Proteomes" id="UP000092993">
    <property type="component" value="Unassembled WGS sequence"/>
</dbReference>
<keyword evidence="2" id="KW-0560">Oxidoreductase</keyword>
<feature type="chain" id="PRO_5008889209" evidence="1">
    <location>
        <begin position="17"/>
        <end position="236"/>
    </location>
</feature>
<evidence type="ECO:0000256" key="1">
    <source>
        <dbReference type="SAM" id="SignalP"/>
    </source>
</evidence>
<evidence type="ECO:0000313" key="3">
    <source>
        <dbReference type="Proteomes" id="UP000092993"/>
    </source>
</evidence>
<evidence type="ECO:0000313" key="2">
    <source>
        <dbReference type="EMBL" id="OBZ77861.1"/>
    </source>
</evidence>
<keyword evidence="1" id="KW-0732">Signal</keyword>
<dbReference type="InterPro" id="IPR015889">
    <property type="entry name" value="Intradiol_dOase_core"/>
</dbReference>
<dbReference type="AlphaFoldDB" id="A0A1C7MLX0"/>
<dbReference type="PANTHER" id="PTHR33711">
    <property type="entry name" value="DIOXYGENASE, PUTATIVE (AFU_ORTHOLOGUE AFUA_2G02910)-RELATED"/>
    <property type="match status" value="1"/>
</dbReference>
<keyword evidence="2" id="KW-0223">Dioxygenase</keyword>
<organism evidence="2 3">
    <name type="scientific">Grifola frondosa</name>
    <name type="common">Maitake</name>
    <name type="synonym">Polyporus frondosus</name>
    <dbReference type="NCBI Taxonomy" id="5627"/>
    <lineage>
        <taxon>Eukaryota</taxon>
        <taxon>Fungi</taxon>
        <taxon>Dikarya</taxon>
        <taxon>Basidiomycota</taxon>
        <taxon>Agaricomycotina</taxon>
        <taxon>Agaricomycetes</taxon>
        <taxon>Polyporales</taxon>
        <taxon>Grifolaceae</taxon>
        <taxon>Grifola</taxon>
    </lineage>
</organism>
<dbReference type="EMBL" id="LUGG01000002">
    <property type="protein sequence ID" value="OBZ77861.1"/>
    <property type="molecule type" value="Genomic_DNA"/>
</dbReference>
<dbReference type="SUPFAM" id="SSF49482">
    <property type="entry name" value="Aromatic compound dioxygenase"/>
    <property type="match status" value="1"/>
</dbReference>
<protein>
    <submittedName>
        <fullName evidence="2">Catechol 1,2-dioxygenase</fullName>
    </submittedName>
</protein>